<dbReference type="AlphaFoldDB" id="A0A7W9ALH5"/>
<dbReference type="RefSeq" id="WP_184021794.1">
    <property type="nucleotide sequence ID" value="NZ_JACIJC010000007.1"/>
</dbReference>
<dbReference type="PRINTS" id="PR00111">
    <property type="entry name" value="ABHYDROLASE"/>
</dbReference>
<gene>
    <name evidence="2" type="ORF">FHS49_003735</name>
</gene>
<proteinExistence type="predicted"/>
<reference evidence="2 3" key="1">
    <citation type="submission" date="2020-08" db="EMBL/GenBank/DDBJ databases">
        <title>Genomic Encyclopedia of Type Strains, Phase IV (KMG-IV): sequencing the most valuable type-strain genomes for metagenomic binning, comparative biology and taxonomic classification.</title>
        <authorList>
            <person name="Goeker M."/>
        </authorList>
    </citation>
    <scope>NUCLEOTIDE SEQUENCE [LARGE SCALE GENOMIC DNA]</scope>
    <source>
        <strain evidence="2 3">DSM 25079</strain>
    </source>
</reference>
<evidence type="ECO:0000259" key="1">
    <source>
        <dbReference type="Pfam" id="PF00561"/>
    </source>
</evidence>
<sequence length="286" mass="31474">MTETVEIKRGFVDLAHGQIHYRHAGSGEPILTLHASPGSSRQLLSVIGGLAAGGKVYAPDTPGNGDSVPLFDREPILPELAEAALRFMDAMGLETVKLYGSHTGAAIAAELAILAPERISHIVLDGVSWLTPEELEDILANYAFPFVPDQDGAHLTRLFQFCRDQYMFFPWYKRTREGRRDNGLGSAADLHAWALEVMKASETYHLNYRAAFKWNARDRLPLVTVPALFMAGENDPLFDITSELSSTIAGGRFVALPRFDAPNFVDQRHAAITTFFAERSSTPTEA</sequence>
<dbReference type="Proteomes" id="UP000549617">
    <property type="component" value="Unassembled WGS sequence"/>
</dbReference>
<organism evidence="2 3">
    <name type="scientific">Sphingobium boeckii</name>
    <dbReference type="NCBI Taxonomy" id="1082345"/>
    <lineage>
        <taxon>Bacteria</taxon>
        <taxon>Pseudomonadati</taxon>
        <taxon>Pseudomonadota</taxon>
        <taxon>Alphaproteobacteria</taxon>
        <taxon>Sphingomonadales</taxon>
        <taxon>Sphingomonadaceae</taxon>
        <taxon>Sphingobium</taxon>
    </lineage>
</organism>
<accession>A0A7W9ALH5</accession>
<feature type="domain" description="AB hydrolase-1" evidence="1">
    <location>
        <begin position="29"/>
        <end position="240"/>
    </location>
</feature>
<dbReference type="SUPFAM" id="SSF53474">
    <property type="entry name" value="alpha/beta-Hydrolases"/>
    <property type="match status" value="1"/>
</dbReference>
<name>A0A7W9ALH5_9SPHN</name>
<dbReference type="InterPro" id="IPR029058">
    <property type="entry name" value="AB_hydrolase_fold"/>
</dbReference>
<evidence type="ECO:0000313" key="3">
    <source>
        <dbReference type="Proteomes" id="UP000549617"/>
    </source>
</evidence>
<dbReference type="Pfam" id="PF00561">
    <property type="entry name" value="Abhydrolase_1"/>
    <property type="match status" value="1"/>
</dbReference>
<dbReference type="EMBL" id="JACIJC010000007">
    <property type="protein sequence ID" value="MBB5687691.1"/>
    <property type="molecule type" value="Genomic_DNA"/>
</dbReference>
<dbReference type="Gene3D" id="3.40.50.1820">
    <property type="entry name" value="alpha/beta hydrolase"/>
    <property type="match status" value="1"/>
</dbReference>
<dbReference type="PANTHER" id="PTHR43798">
    <property type="entry name" value="MONOACYLGLYCEROL LIPASE"/>
    <property type="match status" value="1"/>
</dbReference>
<dbReference type="InterPro" id="IPR000073">
    <property type="entry name" value="AB_hydrolase_1"/>
</dbReference>
<keyword evidence="3" id="KW-1185">Reference proteome</keyword>
<evidence type="ECO:0000313" key="2">
    <source>
        <dbReference type="EMBL" id="MBB5687691.1"/>
    </source>
</evidence>
<protein>
    <submittedName>
        <fullName evidence="2">Pimeloyl-ACP methyl ester carboxylesterase</fullName>
    </submittedName>
</protein>
<dbReference type="InterPro" id="IPR050266">
    <property type="entry name" value="AB_hydrolase_sf"/>
</dbReference>
<comment type="caution">
    <text evidence="2">The sequence shown here is derived from an EMBL/GenBank/DDBJ whole genome shotgun (WGS) entry which is preliminary data.</text>
</comment>